<feature type="transmembrane region" description="Helical" evidence="1">
    <location>
        <begin position="124"/>
        <end position="140"/>
    </location>
</feature>
<keyword evidence="1" id="KW-0812">Transmembrane</keyword>
<evidence type="ECO:0000256" key="1">
    <source>
        <dbReference type="SAM" id="Phobius"/>
    </source>
</evidence>
<dbReference type="InterPro" id="IPR021280">
    <property type="entry name" value="TMEM260-like"/>
</dbReference>
<sequence length="510" mass="52517">MPLAWPRDAALAAATGAAALAVYAATASPYVLNEDVAEFQALAAGGGIAHAGYPLLTLALEAFHRLPFATAAYRANLVSGVAGAVAVALAAWGALRLGAGRLPAAAAALALALSPALWREATRAEVYAFTLPFAAGAWLALERARRDGGSRAWLACGFLAGLALTGHAGSAAIAITAGLVAAWRAARGRRAAREALAALGGLAAGLTPLAALLLRDVAGHPLNYIETTFDRWSPFHVAWASDPATRLRRVALLLSGRQFLEDAWFRPFMDAGLRLRALGLGVALNDLPLAGTLLAAFGGAVALARRSAAHGTLALWIAATLVLLAWAAYPNVLASFFLPGLWALALFAATGLGALHRRAPAAGRAAAALLVAAPLARLAWPEPPAALEARPVAAAVWRTAPAGWSPFRHDPSWEAFGRAALAGLPPRAVVLACWDEGTTLLALTRAAGVRPDVEVRLTCDQPGRVAAAAAEAAAAGRALYATIPPARLGDAARWAPAGRWARGALWRHAP</sequence>
<evidence type="ECO:0000313" key="2">
    <source>
        <dbReference type="EMBL" id="HGZ44034.1"/>
    </source>
</evidence>
<keyword evidence="1" id="KW-0472">Membrane</keyword>
<dbReference type="PANTHER" id="PTHR16214">
    <property type="entry name" value="TRANSMEMBRANE PROTEIN 260"/>
    <property type="match status" value="1"/>
</dbReference>
<dbReference type="EMBL" id="DSQF01000022">
    <property type="protein sequence ID" value="HGZ44034.1"/>
    <property type="molecule type" value="Genomic_DNA"/>
</dbReference>
<dbReference type="PANTHER" id="PTHR16214:SF3">
    <property type="entry name" value="TRANSMEMBRANE PROTEIN 260"/>
    <property type="match status" value="1"/>
</dbReference>
<comment type="caution">
    <text evidence="2">The sequence shown here is derived from an EMBL/GenBank/DDBJ whole genome shotgun (WGS) entry which is preliminary data.</text>
</comment>
<dbReference type="InterPro" id="IPR052724">
    <property type="entry name" value="GT117_domain-containing"/>
</dbReference>
<feature type="transmembrane region" description="Helical" evidence="1">
    <location>
        <begin position="75"/>
        <end position="95"/>
    </location>
</feature>
<accession>A0A832I3C0</accession>
<feature type="transmembrane region" description="Helical" evidence="1">
    <location>
        <begin position="195"/>
        <end position="214"/>
    </location>
</feature>
<name>A0A832I3C0_UNCEI</name>
<keyword evidence="1" id="KW-1133">Transmembrane helix</keyword>
<feature type="transmembrane region" description="Helical" evidence="1">
    <location>
        <begin position="101"/>
        <end position="117"/>
    </location>
</feature>
<gene>
    <name evidence="2" type="ORF">ENR23_11555</name>
</gene>
<dbReference type="Pfam" id="PF11028">
    <property type="entry name" value="TMEM260-like"/>
    <property type="match status" value="1"/>
</dbReference>
<feature type="transmembrane region" description="Helical" evidence="1">
    <location>
        <begin position="335"/>
        <end position="355"/>
    </location>
</feature>
<reference evidence="2" key="1">
    <citation type="journal article" date="2020" name="mSystems">
        <title>Genome- and Community-Level Interaction Insights into Carbon Utilization and Element Cycling Functions of Hydrothermarchaeota in Hydrothermal Sediment.</title>
        <authorList>
            <person name="Zhou Z."/>
            <person name="Liu Y."/>
            <person name="Xu W."/>
            <person name="Pan J."/>
            <person name="Luo Z.H."/>
            <person name="Li M."/>
        </authorList>
    </citation>
    <scope>NUCLEOTIDE SEQUENCE [LARGE SCALE GENOMIC DNA]</scope>
    <source>
        <strain evidence="2">SpSt-381</strain>
    </source>
</reference>
<dbReference type="AlphaFoldDB" id="A0A832I3C0"/>
<organism evidence="2">
    <name type="scientific">Eiseniibacteriota bacterium</name>
    <dbReference type="NCBI Taxonomy" id="2212470"/>
    <lineage>
        <taxon>Bacteria</taxon>
        <taxon>Candidatus Eiseniibacteriota</taxon>
    </lineage>
</organism>
<feature type="transmembrane region" description="Helical" evidence="1">
    <location>
        <begin position="152"/>
        <end position="183"/>
    </location>
</feature>
<feature type="transmembrane region" description="Helical" evidence="1">
    <location>
        <begin position="40"/>
        <end position="63"/>
    </location>
</feature>
<proteinExistence type="predicted"/>
<feature type="transmembrane region" description="Helical" evidence="1">
    <location>
        <begin position="311"/>
        <end position="329"/>
    </location>
</feature>
<feature type="transmembrane region" description="Helical" evidence="1">
    <location>
        <begin position="287"/>
        <end position="304"/>
    </location>
</feature>
<protein>
    <submittedName>
        <fullName evidence="2">DUF2723 domain-containing protein</fullName>
    </submittedName>
</protein>